<feature type="domain" description="Isochorismatase-like" evidence="2">
    <location>
        <begin position="4"/>
        <end position="182"/>
    </location>
</feature>
<evidence type="ECO:0000313" key="4">
    <source>
        <dbReference type="Proteomes" id="UP000054715"/>
    </source>
</evidence>
<dbReference type="EMBL" id="LNYG01000008">
    <property type="protein sequence ID" value="KTD11328.1"/>
    <property type="molecule type" value="Genomic_DNA"/>
</dbReference>
<dbReference type="CDD" id="cd00431">
    <property type="entry name" value="cysteine_hydrolases"/>
    <property type="match status" value="1"/>
</dbReference>
<sequence length="193" mass="21511">MNTGLIVIDFINDIAHSDGKIATAAPFINKNKTIQHANKLINIAREKQFLLLFIKVGFSTDYRECPENSPVFGKVKDSQALKLGTWGTAFHEELAVLPHDIVITKHRVSAFYGTSLDVFLRTNQINTILLSGVATNMTITSTAREAHDRDYNVLIIEEACAAATEEIHRNSLELLSRVANVIPLSQLETEMLY</sequence>
<evidence type="ECO:0000313" key="3">
    <source>
        <dbReference type="EMBL" id="KTD11328.1"/>
    </source>
</evidence>
<evidence type="ECO:0000256" key="1">
    <source>
        <dbReference type="ARBA" id="ARBA00022801"/>
    </source>
</evidence>
<protein>
    <submittedName>
        <fullName evidence="3">Isochorismatase</fullName>
    </submittedName>
</protein>
<dbReference type="Gene3D" id="3.40.50.850">
    <property type="entry name" value="Isochorismatase-like"/>
    <property type="match status" value="1"/>
</dbReference>
<reference evidence="3 4" key="1">
    <citation type="submission" date="2015-11" db="EMBL/GenBank/DDBJ databases">
        <title>Genomic analysis of 38 Legionella species identifies large and diverse effector repertoires.</title>
        <authorList>
            <person name="Burstein D."/>
            <person name="Amaro F."/>
            <person name="Zusman T."/>
            <person name="Lifshitz Z."/>
            <person name="Cohen O."/>
            <person name="Gilbert J.A."/>
            <person name="Pupko T."/>
            <person name="Shuman H.A."/>
            <person name="Segal G."/>
        </authorList>
    </citation>
    <scope>NUCLEOTIDE SEQUENCE [LARGE SCALE GENOMIC DNA]</scope>
    <source>
        <strain evidence="3 4">JA-26-G1-E2</strain>
    </source>
</reference>
<dbReference type="STRING" id="455.Ljam_0522"/>
<proteinExistence type="predicted"/>
<dbReference type="OrthoDB" id="9807387at2"/>
<dbReference type="GO" id="GO:0016787">
    <property type="term" value="F:hydrolase activity"/>
    <property type="evidence" value="ECO:0007669"/>
    <property type="project" value="UniProtKB-KW"/>
</dbReference>
<dbReference type="RefSeq" id="WP_058448577.1">
    <property type="nucleotide sequence ID" value="NZ_CAAAJF010000004.1"/>
</dbReference>
<evidence type="ECO:0000259" key="2">
    <source>
        <dbReference type="Pfam" id="PF00857"/>
    </source>
</evidence>
<dbReference type="PANTHER" id="PTHR43540:SF1">
    <property type="entry name" value="ISOCHORISMATASE HYDROLASE"/>
    <property type="match status" value="1"/>
</dbReference>
<dbReference type="PANTHER" id="PTHR43540">
    <property type="entry name" value="PEROXYUREIDOACRYLATE/UREIDOACRYLATE AMIDOHYDROLASE-RELATED"/>
    <property type="match status" value="1"/>
</dbReference>
<comment type="caution">
    <text evidence="3">The sequence shown here is derived from an EMBL/GenBank/DDBJ whole genome shotgun (WGS) entry which is preliminary data.</text>
</comment>
<dbReference type="PATRIC" id="fig|455.5.peg.554"/>
<dbReference type="Pfam" id="PF00857">
    <property type="entry name" value="Isochorismatase"/>
    <property type="match status" value="1"/>
</dbReference>
<keyword evidence="1" id="KW-0378">Hydrolase</keyword>
<gene>
    <name evidence="3" type="ORF">Ljam_0522</name>
</gene>
<dbReference type="SUPFAM" id="SSF52499">
    <property type="entry name" value="Isochorismatase-like hydrolases"/>
    <property type="match status" value="1"/>
</dbReference>
<dbReference type="Proteomes" id="UP000054715">
    <property type="component" value="Unassembled WGS sequence"/>
</dbReference>
<dbReference type="InterPro" id="IPR000868">
    <property type="entry name" value="Isochorismatase-like_dom"/>
</dbReference>
<organism evidence="3 4">
    <name type="scientific">Legionella jamestowniensis</name>
    <dbReference type="NCBI Taxonomy" id="455"/>
    <lineage>
        <taxon>Bacteria</taxon>
        <taxon>Pseudomonadati</taxon>
        <taxon>Pseudomonadota</taxon>
        <taxon>Gammaproteobacteria</taxon>
        <taxon>Legionellales</taxon>
        <taxon>Legionellaceae</taxon>
        <taxon>Legionella</taxon>
    </lineage>
</organism>
<dbReference type="InterPro" id="IPR036380">
    <property type="entry name" value="Isochorismatase-like_sf"/>
</dbReference>
<name>A0A0W0UTY3_9GAMM</name>
<accession>A0A0W0UTY3</accession>
<dbReference type="AlphaFoldDB" id="A0A0W0UTY3"/>
<dbReference type="InterPro" id="IPR050272">
    <property type="entry name" value="Isochorismatase-like_hydrls"/>
</dbReference>